<proteinExistence type="predicted"/>
<dbReference type="Gene3D" id="3.40.50.300">
    <property type="entry name" value="P-loop containing nucleotide triphosphate hydrolases"/>
    <property type="match status" value="1"/>
</dbReference>
<dbReference type="EMBL" id="FYEW01000001">
    <property type="protein sequence ID" value="SNC60452.1"/>
    <property type="molecule type" value="Genomic_DNA"/>
</dbReference>
<evidence type="ECO:0000259" key="4">
    <source>
        <dbReference type="PROSITE" id="PS51192"/>
    </source>
</evidence>
<dbReference type="SMART" id="SM00487">
    <property type="entry name" value="DEXDc"/>
    <property type="match status" value="1"/>
</dbReference>
<dbReference type="InterPro" id="IPR013663">
    <property type="entry name" value="Helicase_SWF/SNF/SWI_bac"/>
</dbReference>
<evidence type="ECO:0000256" key="1">
    <source>
        <dbReference type="ARBA" id="ARBA00022801"/>
    </source>
</evidence>
<dbReference type="InterPro" id="IPR049730">
    <property type="entry name" value="SNF2/RAD54-like_C"/>
</dbReference>
<dbReference type="GO" id="GO:0005524">
    <property type="term" value="F:ATP binding"/>
    <property type="evidence" value="ECO:0007669"/>
    <property type="project" value="InterPro"/>
</dbReference>
<dbReference type="Pfam" id="PF08455">
    <property type="entry name" value="SNF2_assoc"/>
    <property type="match status" value="1"/>
</dbReference>
<dbReference type="InterPro" id="IPR001650">
    <property type="entry name" value="Helicase_C-like"/>
</dbReference>
<dbReference type="PROSITE" id="PS51194">
    <property type="entry name" value="HELICASE_CTER"/>
    <property type="match status" value="1"/>
</dbReference>
<keyword evidence="2" id="KW-0863">Zinc-finger</keyword>
<dbReference type="InterPro" id="IPR014001">
    <property type="entry name" value="Helicase_ATP-bd"/>
</dbReference>
<evidence type="ECO:0000259" key="5">
    <source>
        <dbReference type="PROSITE" id="PS51194"/>
    </source>
</evidence>
<feature type="domain" description="Helicase C-terminal" evidence="5">
    <location>
        <begin position="962"/>
        <end position="1113"/>
    </location>
</feature>
<sequence length="1126" mass="127408">MPRTPDFLPLPEDAPASHQYVFQALAIPDLTSSLIEACCPTLPFVDSRMLAAVQPEALAVDSGTFTGLEPGSSPTTVTVEQLATGLAVSCTCPIPKSVLCEHQALVLLSILDRKELRVFFDPSQRQVLLRTTARDYGLEQAPDLDAHFQLAYHQRSVTVTPKRAELFPITAATKQELVSQLLPAKKPAALPDSSQRLVVFGRHKYYGHLTIQLVEAALTAAGKVKNPVTVLNPLDGIWQLTDAHELKFYTGLGRFQNNYDDTRSAAALEALRAILLNPAGYPFYSHNTAVSEKLTGPALKPLQLRNARTGLRLSVQQKGEFFEVAGQLTLDDQPVELKTVTIRYEYFVVVDEVLYLLEDLDVWRVIEFFKKRNNTLLIHRSKFAEFQQDVLASLEDKVLISYAYIRPATKRQLLASGFDQKPEKLLYLSDAGPHVEVLPVMRYGPKEVPVLSRRQLYALDEAGNAFTLERDVAAEDHFITDLLRHYPTFQEQLQEEALYVPKTLFLQEEWFLAAFEDWQSQGIAILGFNQLKNNTLNPNRARISVQVMGENNWFDTKVTVKFGSQTATLQHIYQAVRNKSRYVRLDDGTRGILPQQWVEKFAHYFEAGEVVEEHIRTPKINFSAVEELYEAEELTPETQAQLAVYQAAAANFTGIAPVEVPPGLHTTLREYQRQGLNWLNFLDTFQFGGCLADDMGLGKTVQVLAFLLHQRAQQRPGANLVVVPTSLVFNWQAEAARFAPSLRVHTLYGTGRQREALNFDDYDLVLTTYNTLVSDIRALKAYRFNYVFLDEAQAIKNPESQRYKAACLLQARNRVAITGTPLENNTFDLYGLLSFACPGLLGSKQHFLGHFATPIDKFKEARRARELQRKINPFVLRRTKAQVAAELPDKTEMVLYCEMGTEQRRVYQACKAEYRDMLLGQLPNAKRRHNLHILQGLTKLRQICDSPALLRNEEFYGQESAKLEVLLEEISSKAPQHKILVFSQFVSMLELIRQELDTRGLDYAYLTGQTKNRAAQVGRFQEDDNVRVFLISLKAGGTGLNLTQADYVYLVDPWWNPAVENQAIDRSHRLGQTKKVVAVRLICPDTIEDKIRKMQEQKQELAYELIKTDAALLKALTPQELLDLFS</sequence>
<dbReference type="AlphaFoldDB" id="A0A212T338"/>
<keyword evidence="2" id="KW-0479">Metal-binding</keyword>
<dbReference type="PROSITE" id="PS51192">
    <property type="entry name" value="HELICASE_ATP_BIND_1"/>
    <property type="match status" value="1"/>
</dbReference>
<dbReference type="Pfam" id="PF00176">
    <property type="entry name" value="SNF2-rel_dom"/>
    <property type="match status" value="1"/>
</dbReference>
<dbReference type="Proteomes" id="UP000198131">
    <property type="component" value="Unassembled WGS sequence"/>
</dbReference>
<feature type="domain" description="SWIM-type" evidence="3">
    <location>
        <begin position="75"/>
        <end position="111"/>
    </location>
</feature>
<dbReference type="GO" id="GO:0016787">
    <property type="term" value="F:hydrolase activity"/>
    <property type="evidence" value="ECO:0007669"/>
    <property type="project" value="UniProtKB-KW"/>
</dbReference>
<dbReference type="GO" id="GO:0008270">
    <property type="term" value="F:zinc ion binding"/>
    <property type="evidence" value="ECO:0007669"/>
    <property type="project" value="UniProtKB-KW"/>
</dbReference>
<dbReference type="Pfam" id="PF00271">
    <property type="entry name" value="Helicase_C"/>
    <property type="match status" value="1"/>
</dbReference>
<dbReference type="InterPro" id="IPR007527">
    <property type="entry name" value="Znf_SWIM"/>
</dbReference>
<evidence type="ECO:0000256" key="2">
    <source>
        <dbReference type="PROSITE-ProRule" id="PRU00325"/>
    </source>
</evidence>
<dbReference type="CDD" id="cd18012">
    <property type="entry name" value="DEXQc_arch_SWI2_SNF2"/>
    <property type="match status" value="1"/>
</dbReference>
<keyword evidence="1" id="KW-0378">Hydrolase</keyword>
<dbReference type="InterPro" id="IPR038718">
    <property type="entry name" value="SNF2-like_sf"/>
</dbReference>
<name>A0A212T338_9BACT</name>
<organism evidence="6 7">
    <name type="scientific">Hymenobacter gelipurpurascens</name>
    <dbReference type="NCBI Taxonomy" id="89968"/>
    <lineage>
        <taxon>Bacteria</taxon>
        <taxon>Pseudomonadati</taxon>
        <taxon>Bacteroidota</taxon>
        <taxon>Cytophagia</taxon>
        <taxon>Cytophagales</taxon>
        <taxon>Hymenobacteraceae</taxon>
        <taxon>Hymenobacter</taxon>
    </lineage>
</organism>
<evidence type="ECO:0000313" key="6">
    <source>
        <dbReference type="EMBL" id="SNC60452.1"/>
    </source>
</evidence>
<keyword evidence="7" id="KW-1185">Reference proteome</keyword>
<dbReference type="RefSeq" id="WP_088841621.1">
    <property type="nucleotide sequence ID" value="NZ_FYEW01000001.1"/>
</dbReference>
<feature type="domain" description="Helicase ATP-binding" evidence="4">
    <location>
        <begin position="691"/>
        <end position="839"/>
    </location>
</feature>
<dbReference type="PROSITE" id="PS50966">
    <property type="entry name" value="ZF_SWIM"/>
    <property type="match status" value="1"/>
</dbReference>
<dbReference type="CDD" id="cd18793">
    <property type="entry name" value="SF2_C_SNF"/>
    <property type="match status" value="1"/>
</dbReference>
<dbReference type="InterPro" id="IPR000330">
    <property type="entry name" value="SNF2_N"/>
</dbReference>
<gene>
    <name evidence="6" type="ORF">SAMN06265337_0262</name>
</gene>
<dbReference type="SMART" id="SM00490">
    <property type="entry name" value="HELICc"/>
    <property type="match status" value="1"/>
</dbReference>
<keyword evidence="2" id="KW-0862">Zinc</keyword>
<dbReference type="OrthoDB" id="9760715at2"/>
<accession>A0A212T338</accession>
<reference evidence="7" key="1">
    <citation type="submission" date="2017-06" db="EMBL/GenBank/DDBJ databases">
        <authorList>
            <person name="Varghese N."/>
            <person name="Submissions S."/>
        </authorList>
    </citation>
    <scope>NUCLEOTIDE SEQUENCE [LARGE SCALE GENOMIC DNA]</scope>
    <source>
        <strain evidence="7">DSM 11116</strain>
    </source>
</reference>
<dbReference type="SUPFAM" id="SSF52540">
    <property type="entry name" value="P-loop containing nucleoside triphosphate hydrolases"/>
    <property type="match status" value="2"/>
</dbReference>
<dbReference type="PANTHER" id="PTHR10799">
    <property type="entry name" value="SNF2/RAD54 HELICASE FAMILY"/>
    <property type="match status" value="1"/>
</dbReference>
<dbReference type="Gene3D" id="3.40.50.10810">
    <property type="entry name" value="Tandem AAA-ATPase domain"/>
    <property type="match status" value="1"/>
</dbReference>
<evidence type="ECO:0000313" key="7">
    <source>
        <dbReference type="Proteomes" id="UP000198131"/>
    </source>
</evidence>
<dbReference type="InterPro" id="IPR027417">
    <property type="entry name" value="P-loop_NTPase"/>
</dbReference>
<protein>
    <submittedName>
        <fullName evidence="6">SNF2 helicase associated</fullName>
    </submittedName>
</protein>
<evidence type="ECO:0000259" key="3">
    <source>
        <dbReference type="PROSITE" id="PS50966"/>
    </source>
</evidence>